<dbReference type="PANTHER" id="PTHR11748">
    <property type="entry name" value="D-LACTATE DEHYDROGENASE"/>
    <property type="match status" value="1"/>
</dbReference>
<dbReference type="PROSITE" id="PS51387">
    <property type="entry name" value="FAD_PCMH"/>
    <property type="match status" value="1"/>
</dbReference>
<dbReference type="Gene3D" id="3.30.465.10">
    <property type="match status" value="1"/>
</dbReference>
<evidence type="ECO:0000256" key="3">
    <source>
        <dbReference type="ARBA" id="ARBA00022827"/>
    </source>
</evidence>
<dbReference type="InterPro" id="IPR016169">
    <property type="entry name" value="FAD-bd_PCMH_sub2"/>
</dbReference>
<evidence type="ECO:0000256" key="2">
    <source>
        <dbReference type="ARBA" id="ARBA00022630"/>
    </source>
</evidence>
<evidence type="ECO:0000259" key="5">
    <source>
        <dbReference type="PROSITE" id="PS51387"/>
    </source>
</evidence>
<dbReference type="GO" id="GO:0016491">
    <property type="term" value="F:oxidoreductase activity"/>
    <property type="evidence" value="ECO:0007669"/>
    <property type="project" value="UniProtKB-KW"/>
</dbReference>
<keyword evidence="3" id="KW-0274">FAD</keyword>
<organism evidence="6">
    <name type="scientific">Schlesneria paludicola</name>
    <dbReference type="NCBI Taxonomy" id="360056"/>
    <lineage>
        <taxon>Bacteria</taxon>
        <taxon>Pseudomonadati</taxon>
        <taxon>Planctomycetota</taxon>
        <taxon>Planctomycetia</taxon>
        <taxon>Planctomycetales</taxon>
        <taxon>Planctomycetaceae</taxon>
        <taxon>Schlesneria</taxon>
    </lineage>
</organism>
<dbReference type="InterPro" id="IPR004113">
    <property type="entry name" value="FAD-bd_oxidored_4_C"/>
</dbReference>
<reference evidence="6" key="1">
    <citation type="journal article" date="2020" name="mSystems">
        <title>Genome- and Community-Level Interaction Insights into Carbon Utilization and Element Cycling Functions of Hydrothermarchaeota in Hydrothermal Sediment.</title>
        <authorList>
            <person name="Zhou Z."/>
            <person name="Liu Y."/>
            <person name="Xu W."/>
            <person name="Pan J."/>
            <person name="Luo Z.H."/>
            <person name="Li M."/>
        </authorList>
    </citation>
    <scope>NUCLEOTIDE SEQUENCE [LARGE SCALE GENOMIC DNA]</scope>
    <source>
        <strain evidence="6">SpSt-508</strain>
    </source>
</reference>
<dbReference type="EMBL" id="DSVQ01000006">
    <property type="protein sequence ID" value="HGT38193.1"/>
    <property type="molecule type" value="Genomic_DNA"/>
</dbReference>
<dbReference type="InterPro" id="IPR016166">
    <property type="entry name" value="FAD-bd_PCMH"/>
</dbReference>
<comment type="cofactor">
    <cofactor evidence="1">
        <name>FAD</name>
        <dbReference type="ChEBI" id="CHEBI:57692"/>
    </cofactor>
</comment>
<protein>
    <submittedName>
        <fullName evidence="6">FAD-binding oxidoreductase</fullName>
    </submittedName>
</protein>
<dbReference type="SUPFAM" id="SSF56176">
    <property type="entry name" value="FAD-binding/transporter-associated domain-like"/>
    <property type="match status" value="1"/>
</dbReference>
<name>A0A7C4LJB8_9PLAN</name>
<keyword evidence="2" id="KW-0285">Flavoprotein</keyword>
<dbReference type="AlphaFoldDB" id="A0A7C4LJB8"/>
<sequence>MTHDFLPATQSELARFLAENAQGPRRTLSPVGGRTALHFGMAGPPPDVLLDLREVNRLIDYPARDLTITVEAGMRVAQLQQLLAAEGQTLPVDVSQAERATVGGALATNTSGPRRFGCGTFRDCVIGISAVDAHGRLFKAGGRVVKNVAGYDLCKLLVGSRGTLAVITQATFKLRPRPETTGCFWFVFEQYGEVENVLERLTTSAARPVAIEVLNRPAAELVVRQARLPLPDQGVVLCVAVEGGHREVAWQLDVLRKEVVPFGVQQLERLEGAGATSLLDALIDFPVCADDPLAFQANLRPSRCLEFAEYAASVGIAALCHAGNGIVIGQFPETVASVQRVRALLTTLGDMARRGDGNLIVLHCDAEWQAELPMCGMPEPAWPLMVQLKQQLDPQGLLNPGVFVDAAARAYNEPR</sequence>
<feature type="domain" description="FAD-binding PCMH-type" evidence="5">
    <location>
        <begin position="1"/>
        <end position="177"/>
    </location>
</feature>
<dbReference type="Pfam" id="PF01565">
    <property type="entry name" value="FAD_binding_4"/>
    <property type="match status" value="1"/>
</dbReference>
<dbReference type="InterPro" id="IPR016164">
    <property type="entry name" value="FAD-linked_Oxase-like_C"/>
</dbReference>
<dbReference type="Pfam" id="PF02913">
    <property type="entry name" value="FAD-oxidase_C"/>
    <property type="match status" value="1"/>
</dbReference>
<dbReference type="SUPFAM" id="SSF55103">
    <property type="entry name" value="FAD-linked oxidases, C-terminal domain"/>
    <property type="match status" value="1"/>
</dbReference>
<gene>
    <name evidence="6" type="ORF">ENS64_02830</name>
</gene>
<dbReference type="PANTHER" id="PTHR11748:SF103">
    <property type="entry name" value="GLYCOLATE OXIDASE SUBUNIT GLCE"/>
    <property type="match status" value="1"/>
</dbReference>
<proteinExistence type="predicted"/>
<keyword evidence="4" id="KW-0560">Oxidoreductase</keyword>
<dbReference type="GO" id="GO:0071949">
    <property type="term" value="F:FAD binding"/>
    <property type="evidence" value="ECO:0007669"/>
    <property type="project" value="InterPro"/>
</dbReference>
<comment type="caution">
    <text evidence="6">The sequence shown here is derived from an EMBL/GenBank/DDBJ whole genome shotgun (WGS) entry which is preliminary data.</text>
</comment>
<evidence type="ECO:0000313" key="6">
    <source>
        <dbReference type="EMBL" id="HGT38193.1"/>
    </source>
</evidence>
<accession>A0A7C4LJB8</accession>
<evidence type="ECO:0000256" key="1">
    <source>
        <dbReference type="ARBA" id="ARBA00001974"/>
    </source>
</evidence>
<dbReference type="InterPro" id="IPR006094">
    <property type="entry name" value="Oxid_FAD_bind_N"/>
</dbReference>
<evidence type="ECO:0000256" key="4">
    <source>
        <dbReference type="ARBA" id="ARBA00023002"/>
    </source>
</evidence>
<dbReference type="InterPro" id="IPR036318">
    <property type="entry name" value="FAD-bd_PCMH-like_sf"/>
</dbReference>